<keyword evidence="3" id="KW-1185">Reference proteome</keyword>
<evidence type="ECO:0000259" key="1">
    <source>
        <dbReference type="Pfam" id="PF13473"/>
    </source>
</evidence>
<gene>
    <name evidence="2" type="ORF">OJ997_01135</name>
</gene>
<dbReference type="RefSeq" id="WP_270023149.1">
    <property type="nucleotide sequence ID" value="NZ_JAPDDP010000002.1"/>
</dbReference>
<accession>A0A9X3S796</accession>
<feature type="domain" description="EfeO-type cupredoxin-like" evidence="1">
    <location>
        <begin position="29"/>
        <end position="110"/>
    </location>
</feature>
<dbReference type="InterPro" id="IPR008972">
    <property type="entry name" value="Cupredoxin"/>
</dbReference>
<dbReference type="Gene3D" id="2.60.40.420">
    <property type="entry name" value="Cupredoxins - blue copper proteins"/>
    <property type="match status" value="1"/>
</dbReference>
<dbReference type="Pfam" id="PF13473">
    <property type="entry name" value="Cupredoxin_1"/>
    <property type="match status" value="1"/>
</dbReference>
<dbReference type="InterPro" id="IPR028096">
    <property type="entry name" value="EfeO_Cupredoxin"/>
</dbReference>
<dbReference type="SUPFAM" id="SSF49503">
    <property type="entry name" value="Cupredoxins"/>
    <property type="match status" value="1"/>
</dbReference>
<proteinExistence type="predicted"/>
<comment type="caution">
    <text evidence="2">The sequence shown here is derived from an EMBL/GenBank/DDBJ whole genome shotgun (WGS) entry which is preliminary data.</text>
</comment>
<protein>
    <submittedName>
        <fullName evidence="2">Cupredoxin domain-containing protein</fullName>
    </submittedName>
</protein>
<organism evidence="2 3">
    <name type="scientific">Solirubrobacter phytolaccae</name>
    <dbReference type="NCBI Taxonomy" id="1404360"/>
    <lineage>
        <taxon>Bacteria</taxon>
        <taxon>Bacillati</taxon>
        <taxon>Actinomycetota</taxon>
        <taxon>Thermoleophilia</taxon>
        <taxon>Solirubrobacterales</taxon>
        <taxon>Solirubrobacteraceae</taxon>
        <taxon>Solirubrobacter</taxon>
    </lineage>
</organism>
<reference evidence="2" key="1">
    <citation type="submission" date="2022-10" db="EMBL/GenBank/DDBJ databases">
        <title>The WGS of Solirubrobacter phytolaccae KCTC 29190.</title>
        <authorList>
            <person name="Jiang Z."/>
        </authorList>
    </citation>
    <scope>NUCLEOTIDE SEQUENCE</scope>
    <source>
        <strain evidence="2">KCTC 29190</strain>
    </source>
</reference>
<dbReference type="AlphaFoldDB" id="A0A9X3S796"/>
<dbReference type="CDD" id="cd00920">
    <property type="entry name" value="Cupredoxin"/>
    <property type="match status" value="1"/>
</dbReference>
<dbReference type="Proteomes" id="UP001147653">
    <property type="component" value="Unassembled WGS sequence"/>
</dbReference>
<evidence type="ECO:0000313" key="3">
    <source>
        <dbReference type="Proteomes" id="UP001147653"/>
    </source>
</evidence>
<sequence length="124" mass="13616">MRLRTLTPVALVAITFPLAGCGGAGEPVRERGTAFTVTLDDYLIRPQQLRVPKGRELTMTVVNRGGLGHSLRIRGATKNILAFDFVRPGQSKTRTFKPAPGTYTMYCVLANHEELGLYGKLTVR</sequence>
<dbReference type="EMBL" id="JAPDDP010000002">
    <property type="protein sequence ID" value="MDA0178881.1"/>
    <property type="molecule type" value="Genomic_DNA"/>
</dbReference>
<evidence type="ECO:0000313" key="2">
    <source>
        <dbReference type="EMBL" id="MDA0178881.1"/>
    </source>
</evidence>
<name>A0A9X3S796_9ACTN</name>